<dbReference type="OrthoDB" id="1813081at2759"/>
<sequence>MAEREEETESTIDQSEKVRWRPEEATTKAMLPWWARDAMKVVTSRELVGRARDGFAFAVNFADNSRIFSAI</sequence>
<feature type="compositionally biased region" description="Acidic residues" evidence="1">
    <location>
        <begin position="1"/>
        <end position="10"/>
    </location>
</feature>
<feature type="compositionally biased region" description="Basic and acidic residues" evidence="1">
    <location>
        <begin position="14"/>
        <end position="23"/>
    </location>
</feature>
<dbReference type="EMBL" id="WJXA01000006">
    <property type="protein sequence ID" value="KAF7140882.1"/>
    <property type="molecule type" value="Genomic_DNA"/>
</dbReference>
<dbReference type="AlphaFoldDB" id="A0A834LM75"/>
<keyword evidence="3" id="KW-1185">Reference proteome</keyword>
<evidence type="ECO:0000313" key="2">
    <source>
        <dbReference type="EMBL" id="KAF7140882.1"/>
    </source>
</evidence>
<protein>
    <submittedName>
        <fullName evidence="2">Uncharacterized protein</fullName>
    </submittedName>
</protein>
<dbReference type="Proteomes" id="UP000626092">
    <property type="component" value="Unassembled WGS sequence"/>
</dbReference>
<proteinExistence type="predicted"/>
<evidence type="ECO:0000256" key="1">
    <source>
        <dbReference type="SAM" id="MobiDB-lite"/>
    </source>
</evidence>
<organism evidence="2 3">
    <name type="scientific">Rhododendron simsii</name>
    <name type="common">Sims's rhododendron</name>
    <dbReference type="NCBI Taxonomy" id="118357"/>
    <lineage>
        <taxon>Eukaryota</taxon>
        <taxon>Viridiplantae</taxon>
        <taxon>Streptophyta</taxon>
        <taxon>Embryophyta</taxon>
        <taxon>Tracheophyta</taxon>
        <taxon>Spermatophyta</taxon>
        <taxon>Magnoliopsida</taxon>
        <taxon>eudicotyledons</taxon>
        <taxon>Gunneridae</taxon>
        <taxon>Pentapetalae</taxon>
        <taxon>asterids</taxon>
        <taxon>Ericales</taxon>
        <taxon>Ericaceae</taxon>
        <taxon>Ericoideae</taxon>
        <taxon>Rhodoreae</taxon>
        <taxon>Rhododendron</taxon>
    </lineage>
</organism>
<reference evidence="2" key="1">
    <citation type="submission" date="2019-11" db="EMBL/GenBank/DDBJ databases">
        <authorList>
            <person name="Liu Y."/>
            <person name="Hou J."/>
            <person name="Li T.-Q."/>
            <person name="Guan C.-H."/>
            <person name="Wu X."/>
            <person name="Wu H.-Z."/>
            <person name="Ling F."/>
            <person name="Zhang R."/>
            <person name="Shi X.-G."/>
            <person name="Ren J.-P."/>
            <person name="Chen E.-F."/>
            <person name="Sun J.-M."/>
        </authorList>
    </citation>
    <scope>NUCLEOTIDE SEQUENCE</scope>
    <source>
        <strain evidence="2">Adult_tree_wgs_1</strain>
        <tissue evidence="2">Leaves</tissue>
    </source>
</reference>
<name>A0A834LM75_RHOSS</name>
<feature type="region of interest" description="Disordered" evidence="1">
    <location>
        <begin position="1"/>
        <end position="23"/>
    </location>
</feature>
<gene>
    <name evidence="2" type="ORF">RHSIM_Rhsim06G0098700</name>
</gene>
<evidence type="ECO:0000313" key="3">
    <source>
        <dbReference type="Proteomes" id="UP000626092"/>
    </source>
</evidence>
<comment type="caution">
    <text evidence="2">The sequence shown here is derived from an EMBL/GenBank/DDBJ whole genome shotgun (WGS) entry which is preliminary data.</text>
</comment>
<accession>A0A834LM75</accession>